<protein>
    <submittedName>
        <fullName evidence="8">Transcriptional regulator, IclR family</fullName>
    </submittedName>
</protein>
<name>A0A1I7DTR4_9HYPH</name>
<dbReference type="PRINTS" id="PR01790">
    <property type="entry name" value="SMP30FAMILY"/>
</dbReference>
<keyword evidence="2" id="KW-0805">Transcription regulation</keyword>
<comment type="cofactor">
    <cofactor evidence="5">
        <name>Zn(2+)</name>
        <dbReference type="ChEBI" id="CHEBI:29105"/>
    </cofactor>
    <text evidence="5">Binds 1 divalent metal cation per subunit.</text>
</comment>
<feature type="binding site" evidence="5">
    <location>
        <position position="298"/>
    </location>
    <ligand>
        <name>a divalent metal cation</name>
        <dbReference type="ChEBI" id="CHEBI:60240"/>
    </ligand>
</feature>
<dbReference type="SMART" id="SM00346">
    <property type="entry name" value="HTH_ICLR"/>
    <property type="match status" value="1"/>
</dbReference>
<dbReference type="InterPro" id="IPR036390">
    <property type="entry name" value="WH_DNA-bd_sf"/>
</dbReference>
<evidence type="ECO:0000256" key="3">
    <source>
        <dbReference type="ARBA" id="ARBA00023163"/>
    </source>
</evidence>
<keyword evidence="3" id="KW-0804">Transcription</keyword>
<dbReference type="PANTHER" id="PTHR10907:SF47">
    <property type="entry name" value="REGUCALCIN"/>
    <property type="match status" value="1"/>
</dbReference>
<feature type="binding site" evidence="5">
    <location>
        <position position="479"/>
    </location>
    <ligand>
        <name>a divalent metal cation</name>
        <dbReference type="ChEBI" id="CHEBI:60240"/>
    </ligand>
</feature>
<evidence type="ECO:0000313" key="9">
    <source>
        <dbReference type="Proteomes" id="UP000183371"/>
    </source>
</evidence>
<accession>A0A1I7DTR4</accession>
<dbReference type="Gene3D" id="2.120.10.30">
    <property type="entry name" value="TolB, C-terminal domain"/>
    <property type="match status" value="1"/>
</dbReference>
<dbReference type="GO" id="GO:0004341">
    <property type="term" value="F:gluconolactonase activity"/>
    <property type="evidence" value="ECO:0007669"/>
    <property type="project" value="TreeGrafter"/>
</dbReference>
<dbReference type="AlphaFoldDB" id="A0A1I7DTR4"/>
<keyword evidence="5" id="KW-0479">Metal-binding</keyword>
<feature type="binding site" evidence="5">
    <location>
        <position position="429"/>
    </location>
    <ligand>
        <name>a divalent metal cation</name>
        <dbReference type="ChEBI" id="CHEBI:60240"/>
    </ligand>
</feature>
<dbReference type="GO" id="GO:0005509">
    <property type="term" value="F:calcium ion binding"/>
    <property type="evidence" value="ECO:0007669"/>
    <property type="project" value="TreeGrafter"/>
</dbReference>
<dbReference type="Pfam" id="PF09339">
    <property type="entry name" value="HTH_IclR"/>
    <property type="match status" value="1"/>
</dbReference>
<feature type="binding site" evidence="5">
    <location>
        <position position="381"/>
    </location>
    <ligand>
        <name>substrate</name>
    </ligand>
</feature>
<feature type="domain" description="HTH iclR-type" evidence="6">
    <location>
        <begin position="21"/>
        <end position="83"/>
    </location>
</feature>
<dbReference type="InterPro" id="IPR014757">
    <property type="entry name" value="Tscrpt_reg_IclR_C"/>
</dbReference>
<keyword evidence="5" id="KW-0862">Zinc</keyword>
<dbReference type="InterPro" id="IPR005511">
    <property type="entry name" value="SMP-30"/>
</dbReference>
<dbReference type="InterPro" id="IPR029016">
    <property type="entry name" value="GAF-like_dom_sf"/>
</dbReference>
<dbReference type="GO" id="GO:0006355">
    <property type="term" value="P:regulation of DNA-templated transcription"/>
    <property type="evidence" value="ECO:0007669"/>
    <property type="project" value="InterPro"/>
</dbReference>
<evidence type="ECO:0000259" key="7">
    <source>
        <dbReference type="PROSITE" id="PS51078"/>
    </source>
</evidence>
<reference evidence="9" key="1">
    <citation type="submission" date="2016-10" db="EMBL/GenBank/DDBJ databases">
        <authorList>
            <person name="Varghese N."/>
            <person name="Submissions S."/>
        </authorList>
    </citation>
    <scope>NUCLEOTIDE SEQUENCE [LARGE SCALE GENOMIC DNA]</scope>
    <source>
        <strain evidence="9">DSM 17465</strain>
    </source>
</reference>
<dbReference type="PANTHER" id="PTHR10907">
    <property type="entry name" value="REGUCALCIN"/>
    <property type="match status" value="1"/>
</dbReference>
<dbReference type="Gene3D" id="1.10.10.10">
    <property type="entry name" value="Winged helix-like DNA-binding domain superfamily/Winged helix DNA-binding domain"/>
    <property type="match status" value="1"/>
</dbReference>
<keyword evidence="9" id="KW-1185">Reference proteome</keyword>
<dbReference type="PROSITE" id="PS51077">
    <property type="entry name" value="HTH_ICLR"/>
    <property type="match status" value="1"/>
</dbReference>
<dbReference type="RefSeq" id="WP_083417463.1">
    <property type="nucleotide sequence ID" value="NZ_FPBD01000010.1"/>
</dbReference>
<dbReference type="EMBL" id="FPBD01000010">
    <property type="protein sequence ID" value="SFU15097.1"/>
    <property type="molecule type" value="Genomic_DNA"/>
</dbReference>
<feature type="binding site" evidence="5">
    <location>
        <position position="383"/>
    </location>
    <ligand>
        <name>substrate</name>
    </ligand>
</feature>
<dbReference type="GO" id="GO:0019853">
    <property type="term" value="P:L-ascorbic acid biosynthetic process"/>
    <property type="evidence" value="ECO:0007669"/>
    <property type="project" value="TreeGrafter"/>
</dbReference>
<evidence type="ECO:0000256" key="1">
    <source>
        <dbReference type="ARBA" id="ARBA00008853"/>
    </source>
</evidence>
<comment type="similarity">
    <text evidence="1">Belongs to the SMP-30/CGR1 family.</text>
</comment>
<organism evidence="8 9">
    <name type="scientific">Pseudovibrio denitrificans</name>
    <dbReference type="NCBI Taxonomy" id="258256"/>
    <lineage>
        <taxon>Bacteria</taxon>
        <taxon>Pseudomonadati</taxon>
        <taxon>Pseudomonadota</taxon>
        <taxon>Alphaproteobacteria</taxon>
        <taxon>Hyphomicrobiales</taxon>
        <taxon>Stappiaceae</taxon>
        <taxon>Pseudovibrio</taxon>
    </lineage>
</organism>
<sequence length="574" mass="61954">MMQGETVKEDRDTKAKVPTGAAALAKGLTLLDIIADADEPHRFSELLKLSGLPKPTFARILKTLIAFGLVRQDEGKGIYTLGPRFMELSHKVWDTFDLSSVAGSELQRLSDDLQETVTLCRLDEDRVLYLEERSGQGLAVRVDVGQKVPAHATAAGKALLAFQDPTTLRRLLQNMSLQAFTDQTITSKEQLQADLTLIRARGYAISLEEHFAGVNSVAVAITGKDGQPVGALAVLGPSSRMTEGQIHPIGRELMAAARRITGVAGAVAISSQPRPRTNRANMAKPLECVLPWGAQLGESPVWHCGENKLYWVDILKPSVCRFDPETGSNDSCDVGKLVSAVMPTNDGRLLLATQDGLEWLDFASAQLTPFMHPERDVAGNRLNDAKVGPGGAVWVGSMRLDASQPTGGLYRVTNDGNFTVKETGIAVSNGLGWSPDSRVFYFVDTVLGVIYAYDTEPGIGTLTNKRIFATIPESEGRPDGLTVDDQGGVWVAIWDGWRVNRYLPDGTLDRVIDLPVPRPTSVTFGGENLDTLYITSARTRLPAATLAEAPLSGGLFTCKPGEKGIASSEFEVRG</sequence>
<proteinExistence type="inferred from homology"/>
<dbReference type="InterPro" id="IPR013658">
    <property type="entry name" value="SGL"/>
</dbReference>
<feature type="domain" description="IclR-ED" evidence="7">
    <location>
        <begin position="84"/>
        <end position="266"/>
    </location>
</feature>
<dbReference type="SUPFAM" id="SSF46785">
    <property type="entry name" value="Winged helix' DNA-binding domain"/>
    <property type="match status" value="1"/>
</dbReference>
<dbReference type="InterPro" id="IPR011042">
    <property type="entry name" value="6-blade_b-propeller_TolB-like"/>
</dbReference>
<evidence type="ECO:0000256" key="4">
    <source>
        <dbReference type="PIRSR" id="PIRSR605511-1"/>
    </source>
</evidence>
<dbReference type="PROSITE" id="PS51078">
    <property type="entry name" value="ICLR_ED"/>
    <property type="match status" value="1"/>
</dbReference>
<feature type="binding site" evidence="5">
    <location>
        <position position="401"/>
    </location>
    <ligand>
        <name>substrate</name>
    </ligand>
</feature>
<evidence type="ECO:0000313" key="8">
    <source>
        <dbReference type="EMBL" id="SFU15097.1"/>
    </source>
</evidence>
<dbReference type="Proteomes" id="UP000183371">
    <property type="component" value="Unassembled WGS sequence"/>
</dbReference>
<evidence type="ECO:0000259" key="6">
    <source>
        <dbReference type="PROSITE" id="PS51077"/>
    </source>
</evidence>
<feature type="active site" description="Proton donor/acceptor" evidence="4">
    <location>
        <position position="479"/>
    </location>
</feature>
<dbReference type="InterPro" id="IPR005471">
    <property type="entry name" value="Tscrpt_reg_IclR_N"/>
</dbReference>
<dbReference type="GO" id="GO:0003677">
    <property type="term" value="F:DNA binding"/>
    <property type="evidence" value="ECO:0007669"/>
    <property type="project" value="InterPro"/>
</dbReference>
<dbReference type="Pfam" id="PF08450">
    <property type="entry name" value="SGL"/>
    <property type="match status" value="1"/>
</dbReference>
<evidence type="ECO:0000256" key="2">
    <source>
        <dbReference type="ARBA" id="ARBA00023015"/>
    </source>
</evidence>
<dbReference type="Pfam" id="PF01614">
    <property type="entry name" value="IclR_C"/>
    <property type="match status" value="1"/>
</dbReference>
<dbReference type="InterPro" id="IPR036388">
    <property type="entry name" value="WH-like_DNA-bd_sf"/>
</dbReference>
<dbReference type="Gene3D" id="3.30.450.40">
    <property type="match status" value="1"/>
</dbReference>
<dbReference type="SUPFAM" id="SSF63829">
    <property type="entry name" value="Calcium-dependent phosphotriesterase"/>
    <property type="match status" value="1"/>
</dbReference>
<evidence type="ECO:0000256" key="5">
    <source>
        <dbReference type="PIRSR" id="PIRSR605511-2"/>
    </source>
</evidence>
<gene>
    <name evidence="8" type="ORF">SAMN05444141_110125</name>
</gene>
<dbReference type="SUPFAM" id="SSF55781">
    <property type="entry name" value="GAF domain-like"/>
    <property type="match status" value="1"/>
</dbReference>